<organism evidence="1 2">
    <name type="scientific">Salix brachista</name>
    <dbReference type="NCBI Taxonomy" id="2182728"/>
    <lineage>
        <taxon>Eukaryota</taxon>
        <taxon>Viridiplantae</taxon>
        <taxon>Streptophyta</taxon>
        <taxon>Embryophyta</taxon>
        <taxon>Tracheophyta</taxon>
        <taxon>Spermatophyta</taxon>
        <taxon>Magnoliopsida</taxon>
        <taxon>eudicotyledons</taxon>
        <taxon>Gunneridae</taxon>
        <taxon>Pentapetalae</taxon>
        <taxon>rosids</taxon>
        <taxon>fabids</taxon>
        <taxon>Malpighiales</taxon>
        <taxon>Salicaceae</taxon>
        <taxon>Saliceae</taxon>
        <taxon>Salix</taxon>
    </lineage>
</organism>
<comment type="caution">
    <text evidence="1">The sequence shown here is derived from an EMBL/GenBank/DDBJ whole genome shotgun (WGS) entry which is preliminary data.</text>
</comment>
<gene>
    <name evidence="1" type="ORF">DKX38_013741</name>
</gene>
<dbReference type="AlphaFoldDB" id="A0A5N5LDK9"/>
<proteinExistence type="predicted"/>
<dbReference type="Proteomes" id="UP000326939">
    <property type="component" value="Chromosome 9"/>
</dbReference>
<protein>
    <submittedName>
        <fullName evidence="1">Uncharacterized protein</fullName>
    </submittedName>
</protein>
<evidence type="ECO:0000313" key="2">
    <source>
        <dbReference type="Proteomes" id="UP000326939"/>
    </source>
</evidence>
<keyword evidence="2" id="KW-1185">Reference proteome</keyword>
<accession>A0A5N5LDK9</accession>
<evidence type="ECO:0000313" key="1">
    <source>
        <dbReference type="EMBL" id="KAB5540767.1"/>
    </source>
</evidence>
<dbReference type="EMBL" id="VDCV01000009">
    <property type="protein sequence ID" value="KAB5540767.1"/>
    <property type="molecule type" value="Genomic_DNA"/>
</dbReference>
<name>A0A5N5LDK9_9ROSI</name>
<reference evidence="2" key="1">
    <citation type="journal article" date="2019" name="Gigascience">
        <title>De novo genome assembly of the endangered Acer yangbiense, a plant species with extremely small populations endemic to Yunnan Province, China.</title>
        <authorList>
            <person name="Yang J."/>
            <person name="Wariss H.M."/>
            <person name="Tao L."/>
            <person name="Zhang R."/>
            <person name="Yun Q."/>
            <person name="Hollingsworth P."/>
            <person name="Dao Z."/>
            <person name="Luo G."/>
            <person name="Guo H."/>
            <person name="Ma Y."/>
            <person name="Sun W."/>
        </authorList>
    </citation>
    <scope>NUCLEOTIDE SEQUENCE [LARGE SCALE GENOMIC DNA]</scope>
    <source>
        <strain evidence="2">cv. br00</strain>
    </source>
</reference>
<sequence length="113" mass="12471">MQDKEVLDSVRIPRRGEEVLQFFEEEEGRATVSFLDPDDKPASGFGVPGDHSPSTGGIGFLNLCHGELTDNGVSSAFLRWSQLHVLSSLNFLRIQLLVVSKDLRPVESSHAHL</sequence>